<accession>A0A2P5EX50</accession>
<dbReference type="InParanoid" id="A0A2P5EX50"/>
<dbReference type="OrthoDB" id="10385431at2759"/>
<reference evidence="3" key="1">
    <citation type="submission" date="2016-06" db="EMBL/GenBank/DDBJ databases">
        <title>Parallel loss of symbiosis genes in relatives of nitrogen-fixing non-legume Parasponia.</title>
        <authorList>
            <person name="Van Velzen R."/>
            <person name="Holmer R."/>
            <person name="Bu F."/>
            <person name="Rutten L."/>
            <person name="Van Zeijl A."/>
            <person name="Liu W."/>
            <person name="Santuari L."/>
            <person name="Cao Q."/>
            <person name="Sharma T."/>
            <person name="Shen D."/>
            <person name="Roswanjaya Y."/>
            <person name="Wardhani T."/>
            <person name="Kalhor M.S."/>
            <person name="Jansen J."/>
            <person name="Van den Hoogen J."/>
            <person name="Gungor B."/>
            <person name="Hartog M."/>
            <person name="Hontelez J."/>
            <person name="Verver J."/>
            <person name="Yang W.-C."/>
            <person name="Schijlen E."/>
            <person name="Repin R."/>
            <person name="Schilthuizen M."/>
            <person name="Schranz E."/>
            <person name="Heidstra R."/>
            <person name="Miyata K."/>
            <person name="Fedorova E."/>
            <person name="Kohlen W."/>
            <person name="Bisseling T."/>
            <person name="Smit S."/>
            <person name="Geurts R."/>
        </authorList>
    </citation>
    <scope>NUCLEOTIDE SEQUENCE [LARGE SCALE GENOMIC DNA]</scope>
    <source>
        <strain evidence="3">cv. RG33-2</strain>
    </source>
</reference>
<name>A0A2P5EX50_TREOI</name>
<dbReference type="Proteomes" id="UP000237000">
    <property type="component" value="Unassembled WGS sequence"/>
</dbReference>
<feature type="region of interest" description="Disordered" evidence="1">
    <location>
        <begin position="59"/>
        <end position="87"/>
    </location>
</feature>
<protein>
    <submittedName>
        <fullName evidence="2">Uncharacterized protein</fullName>
    </submittedName>
</protein>
<keyword evidence="3" id="KW-1185">Reference proteome</keyword>
<gene>
    <name evidence="2" type="ORF">TorRG33x02_141350</name>
</gene>
<evidence type="ECO:0000313" key="3">
    <source>
        <dbReference type="Proteomes" id="UP000237000"/>
    </source>
</evidence>
<dbReference type="EMBL" id="JXTC01000087">
    <property type="protein sequence ID" value="PON90103.1"/>
    <property type="molecule type" value="Genomic_DNA"/>
</dbReference>
<sequence>MAVLFPATGFFHGTKISNKKPLPNSFFLIGFSVSCSLYPTNPCVLSSPLRRNRRLSLPFPCRAAKPGHPPPPPQSDPPPGPPRISGT</sequence>
<proteinExistence type="predicted"/>
<comment type="caution">
    <text evidence="2">The sequence shown here is derived from an EMBL/GenBank/DDBJ whole genome shotgun (WGS) entry which is preliminary data.</text>
</comment>
<dbReference type="AlphaFoldDB" id="A0A2P5EX50"/>
<evidence type="ECO:0000256" key="1">
    <source>
        <dbReference type="SAM" id="MobiDB-lite"/>
    </source>
</evidence>
<evidence type="ECO:0000313" key="2">
    <source>
        <dbReference type="EMBL" id="PON90103.1"/>
    </source>
</evidence>
<feature type="compositionally biased region" description="Pro residues" evidence="1">
    <location>
        <begin position="67"/>
        <end position="87"/>
    </location>
</feature>
<organism evidence="2 3">
    <name type="scientific">Trema orientale</name>
    <name type="common">Charcoal tree</name>
    <name type="synonym">Celtis orientalis</name>
    <dbReference type="NCBI Taxonomy" id="63057"/>
    <lineage>
        <taxon>Eukaryota</taxon>
        <taxon>Viridiplantae</taxon>
        <taxon>Streptophyta</taxon>
        <taxon>Embryophyta</taxon>
        <taxon>Tracheophyta</taxon>
        <taxon>Spermatophyta</taxon>
        <taxon>Magnoliopsida</taxon>
        <taxon>eudicotyledons</taxon>
        <taxon>Gunneridae</taxon>
        <taxon>Pentapetalae</taxon>
        <taxon>rosids</taxon>
        <taxon>fabids</taxon>
        <taxon>Rosales</taxon>
        <taxon>Cannabaceae</taxon>
        <taxon>Trema</taxon>
    </lineage>
</organism>